<reference evidence="2" key="1">
    <citation type="submission" date="2025-08" db="UniProtKB">
        <authorList>
            <consortium name="Ensembl"/>
        </authorList>
    </citation>
    <scope>IDENTIFICATION</scope>
</reference>
<dbReference type="Ensembl" id="ENSGEVT00005025130.1">
    <property type="protein sequence ID" value="ENSGEVP00005023899.1"/>
    <property type="gene ID" value="ENSGEVG00005016960.1"/>
</dbReference>
<feature type="compositionally biased region" description="Polar residues" evidence="1">
    <location>
        <begin position="43"/>
        <end position="64"/>
    </location>
</feature>
<evidence type="ECO:0000256" key="1">
    <source>
        <dbReference type="SAM" id="MobiDB-lite"/>
    </source>
</evidence>
<dbReference type="Proteomes" id="UP000694390">
    <property type="component" value="Unassembled WGS sequence"/>
</dbReference>
<feature type="region of interest" description="Disordered" evidence="1">
    <location>
        <begin position="40"/>
        <end position="70"/>
    </location>
</feature>
<accession>A0A8C4YD81</accession>
<evidence type="ECO:0000313" key="3">
    <source>
        <dbReference type="Proteomes" id="UP000694390"/>
    </source>
</evidence>
<dbReference type="AlphaFoldDB" id="A0A8C4YD81"/>
<keyword evidence="3" id="KW-1185">Reference proteome</keyword>
<sequence length="106" mass="11644">GLPLRLTLQLVPFPPRLGDAPRAHLVQSLSAPGCQNAPAAFSPNCQPPLSSREASPKQNESPQPCRQRRGSCYHRGRCSPMLWLGGEPLPLLFALPYYKLCPLPFL</sequence>
<protein>
    <submittedName>
        <fullName evidence="2">Uncharacterized protein</fullName>
    </submittedName>
</protein>
<organism evidence="2 3">
    <name type="scientific">Gopherus evgoodei</name>
    <name type="common">Goodes thornscrub tortoise</name>
    <dbReference type="NCBI Taxonomy" id="1825980"/>
    <lineage>
        <taxon>Eukaryota</taxon>
        <taxon>Metazoa</taxon>
        <taxon>Chordata</taxon>
        <taxon>Craniata</taxon>
        <taxon>Vertebrata</taxon>
        <taxon>Euteleostomi</taxon>
        <taxon>Archelosauria</taxon>
        <taxon>Testudinata</taxon>
        <taxon>Testudines</taxon>
        <taxon>Cryptodira</taxon>
        <taxon>Durocryptodira</taxon>
        <taxon>Testudinoidea</taxon>
        <taxon>Testudinidae</taxon>
        <taxon>Gopherus</taxon>
    </lineage>
</organism>
<reference evidence="2" key="2">
    <citation type="submission" date="2025-09" db="UniProtKB">
        <authorList>
            <consortium name="Ensembl"/>
        </authorList>
    </citation>
    <scope>IDENTIFICATION</scope>
</reference>
<evidence type="ECO:0000313" key="2">
    <source>
        <dbReference type="Ensembl" id="ENSGEVP00005023899.1"/>
    </source>
</evidence>
<name>A0A8C4YD81_9SAUR</name>
<proteinExistence type="predicted"/>